<reference evidence="1" key="1">
    <citation type="journal article" date="2021" name="Arch. Virol.">
        <title>Characterisation of an Australian fowlpox virus carrying a near-full-length provirus of reticuloendotheliosis virus.</title>
        <authorList>
            <person name="Sarker S."/>
            <person name="Athukorala A."/>
            <person name="Bowden T.R."/>
            <person name="Boyle D.B."/>
        </authorList>
    </citation>
    <scope>NUCLEOTIDE SEQUENCE</scope>
    <source>
        <strain evidence="1">FWPV-S</strain>
    </source>
</reference>
<evidence type="ECO:0000313" key="1">
    <source>
        <dbReference type="EMBL" id="QRM13533.1"/>
    </source>
</evidence>
<dbReference type="EMBL" id="MW142017">
    <property type="protein sequence ID" value="QRM13533.1"/>
    <property type="molecule type" value="Genomic_DNA"/>
</dbReference>
<organism evidence="1">
    <name type="scientific">Fowlpox virus</name>
    <name type="common">FPV</name>
    <dbReference type="NCBI Taxonomy" id="10261"/>
    <lineage>
        <taxon>Viruses</taxon>
        <taxon>Varidnaviria</taxon>
        <taxon>Bamfordvirae</taxon>
        <taxon>Nucleocytoviricota</taxon>
        <taxon>Pokkesviricetes</taxon>
        <taxon>Chitovirales</taxon>
        <taxon>Poxviridae</taxon>
        <taxon>Chordopoxvirinae</taxon>
        <taxon>Avipoxvirus</taxon>
        <taxon>Avipoxvirus fowlpox</taxon>
    </lineage>
</organism>
<sequence length="59" mass="7335">MKEIGRQKVYARIITNRARRRASKMIKRTRVRKYKIKTNCRFYVIRFLKRRLPQSFSSE</sequence>
<accession>A0A891M0F0</accession>
<dbReference type="EMBL" id="MW142017">
    <property type="protein sequence ID" value="QRM13810.1"/>
    <property type="molecule type" value="Genomic_DNA"/>
</dbReference>
<proteinExistence type="predicted"/>
<organismHost>
    <name type="scientific">Vertebrata</name>
    <name type="common">vertebrates</name>
    <dbReference type="NCBI Taxonomy" id="7742"/>
</organismHost>
<dbReference type="Proteomes" id="UP000627101">
    <property type="component" value="Segment"/>
</dbReference>
<protein>
    <submittedName>
        <fullName evidence="1">Uncharacterized protein</fullName>
    </submittedName>
</protein>
<name>A0A891M0F0_FOWPV</name>